<dbReference type="Proteomes" id="UP001060215">
    <property type="component" value="Chromosome 1"/>
</dbReference>
<feature type="non-terminal residue" evidence="1">
    <location>
        <position position="81"/>
    </location>
</feature>
<comment type="caution">
    <text evidence="1">The sequence shown here is derived from an EMBL/GenBank/DDBJ whole genome shotgun (WGS) entry which is preliminary data.</text>
</comment>
<reference evidence="1 2" key="1">
    <citation type="journal article" date="2022" name="Plant J.">
        <title>Chromosome-level genome of Camellia lanceoleosa provides a valuable resource for understanding genome evolution and self-incompatibility.</title>
        <authorList>
            <person name="Gong W."/>
            <person name="Xiao S."/>
            <person name="Wang L."/>
            <person name="Liao Z."/>
            <person name="Chang Y."/>
            <person name="Mo W."/>
            <person name="Hu G."/>
            <person name="Li W."/>
            <person name="Zhao G."/>
            <person name="Zhu H."/>
            <person name="Hu X."/>
            <person name="Ji K."/>
            <person name="Xiang X."/>
            <person name="Song Q."/>
            <person name="Yuan D."/>
            <person name="Jin S."/>
            <person name="Zhang L."/>
        </authorList>
    </citation>
    <scope>NUCLEOTIDE SEQUENCE [LARGE SCALE GENOMIC DNA]</scope>
    <source>
        <strain evidence="1">SQ_2022a</strain>
    </source>
</reference>
<gene>
    <name evidence="1" type="ORF">LOK49_LG01G03199</name>
</gene>
<evidence type="ECO:0000313" key="1">
    <source>
        <dbReference type="EMBL" id="KAI8031056.1"/>
    </source>
</evidence>
<evidence type="ECO:0000313" key="2">
    <source>
        <dbReference type="Proteomes" id="UP001060215"/>
    </source>
</evidence>
<proteinExistence type="predicted"/>
<sequence length="81" mass="8959">MVKEAKRVKEGGDAIKLAADGLAKDKEVLFDANGIEKVVETINDSIPIIEWDFEGTHYFDNGPVTVQYLLVLDALNFCFGL</sequence>
<name>A0ACC0J492_9ERIC</name>
<dbReference type="EMBL" id="CM045758">
    <property type="protein sequence ID" value="KAI8031056.1"/>
    <property type="molecule type" value="Genomic_DNA"/>
</dbReference>
<keyword evidence="2" id="KW-1185">Reference proteome</keyword>
<accession>A0ACC0J492</accession>
<protein>
    <submittedName>
        <fullName evidence="1">Uncharacterized protein</fullName>
    </submittedName>
</protein>
<organism evidence="1 2">
    <name type="scientific">Camellia lanceoleosa</name>
    <dbReference type="NCBI Taxonomy" id="1840588"/>
    <lineage>
        <taxon>Eukaryota</taxon>
        <taxon>Viridiplantae</taxon>
        <taxon>Streptophyta</taxon>
        <taxon>Embryophyta</taxon>
        <taxon>Tracheophyta</taxon>
        <taxon>Spermatophyta</taxon>
        <taxon>Magnoliopsida</taxon>
        <taxon>eudicotyledons</taxon>
        <taxon>Gunneridae</taxon>
        <taxon>Pentapetalae</taxon>
        <taxon>asterids</taxon>
        <taxon>Ericales</taxon>
        <taxon>Theaceae</taxon>
        <taxon>Camellia</taxon>
    </lineage>
</organism>